<name>A0A2P7QZ09_9SPHN</name>
<dbReference type="Pfam" id="PF13211">
    <property type="entry name" value="DUF4019"/>
    <property type="match status" value="1"/>
</dbReference>
<evidence type="ECO:0000313" key="2">
    <source>
        <dbReference type="Proteomes" id="UP000241167"/>
    </source>
</evidence>
<gene>
    <name evidence="1" type="ORF">C7I55_02115</name>
</gene>
<evidence type="ECO:0000313" key="1">
    <source>
        <dbReference type="EMBL" id="PSJ43200.1"/>
    </source>
</evidence>
<dbReference type="InterPro" id="IPR025091">
    <property type="entry name" value="DUF4019"/>
</dbReference>
<keyword evidence="2" id="KW-1185">Reference proteome</keyword>
<proteinExistence type="predicted"/>
<dbReference type="Gene3D" id="3.10.450.590">
    <property type="match status" value="1"/>
</dbReference>
<dbReference type="OrthoDB" id="7504054at2"/>
<dbReference type="AlphaFoldDB" id="A0A2P7QZ09"/>
<sequence length="136" mass="14509">MVRVLLVIVLGLVLGGCSAGEKIAAAQNEAARFHSLLNAEKYAEIYEQSSSELKARETKDHFVTFLAAIHRKLGAAGEARQQGVNVNINPGGSHVALSYKTHFTKGEAGETFVFSSSGSETKLVSYNIDSEVLVVG</sequence>
<dbReference type="EMBL" id="PXYI01000001">
    <property type="protein sequence ID" value="PSJ43200.1"/>
    <property type="molecule type" value="Genomic_DNA"/>
</dbReference>
<accession>A0A2P7QZ09</accession>
<comment type="caution">
    <text evidence="1">The sequence shown here is derived from an EMBL/GenBank/DDBJ whole genome shotgun (WGS) entry which is preliminary data.</text>
</comment>
<dbReference type="PROSITE" id="PS51257">
    <property type="entry name" value="PROKAR_LIPOPROTEIN"/>
    <property type="match status" value="1"/>
</dbReference>
<protein>
    <recommendedName>
        <fullName evidence="3">DUF4019 domain-containing protein</fullName>
    </recommendedName>
</protein>
<dbReference type="Proteomes" id="UP000241167">
    <property type="component" value="Unassembled WGS sequence"/>
</dbReference>
<reference evidence="1 2" key="1">
    <citation type="submission" date="2018-03" db="EMBL/GenBank/DDBJ databases">
        <title>The draft genome of Sphingosinicella sp. GL-C-18.</title>
        <authorList>
            <person name="Liu L."/>
            <person name="Li L."/>
            <person name="Liang L."/>
            <person name="Zhang X."/>
            <person name="Wang T."/>
        </authorList>
    </citation>
    <scope>NUCLEOTIDE SEQUENCE [LARGE SCALE GENOMIC DNA]</scope>
    <source>
        <strain evidence="1 2">GL-C-18</strain>
    </source>
</reference>
<evidence type="ECO:0008006" key="3">
    <source>
        <dbReference type="Google" id="ProtNLM"/>
    </source>
</evidence>
<organism evidence="1 2">
    <name type="scientific">Allosphingosinicella deserti</name>
    <dbReference type="NCBI Taxonomy" id="2116704"/>
    <lineage>
        <taxon>Bacteria</taxon>
        <taxon>Pseudomonadati</taxon>
        <taxon>Pseudomonadota</taxon>
        <taxon>Alphaproteobacteria</taxon>
        <taxon>Sphingomonadales</taxon>
        <taxon>Sphingomonadaceae</taxon>
        <taxon>Allosphingosinicella</taxon>
    </lineage>
</organism>
<dbReference type="RefSeq" id="WP_106511220.1">
    <property type="nucleotide sequence ID" value="NZ_PXYI01000001.1"/>
</dbReference>